<name>A0A7J6WWV5_THATH</name>
<protein>
    <submittedName>
        <fullName evidence="1">Uncharacterized protein</fullName>
    </submittedName>
</protein>
<comment type="caution">
    <text evidence="1">The sequence shown here is derived from an EMBL/GenBank/DDBJ whole genome shotgun (WGS) entry which is preliminary data.</text>
</comment>
<accession>A0A7J6WWV5</accession>
<dbReference type="Proteomes" id="UP000554482">
    <property type="component" value="Unassembled WGS sequence"/>
</dbReference>
<evidence type="ECO:0000313" key="2">
    <source>
        <dbReference type="Proteomes" id="UP000554482"/>
    </source>
</evidence>
<sequence length="221" mass="25711">MNSTSSTASSLQDKWGLIEEFPKVQTVSVVDTNDLLKGSVFLNQTLERKVRLMKVVEYDLNEKFEEKDLSKQVLEKPREFSEKINLSVERESDGATLDLLQVSETQFVPNWMNYNDKILFDKLPLPFNEVLTENVITSEGTGKYEVVVEHDIPEPDLTYTYDHFVDETIQLWELKLITPWEMDQLPTEKISYETSGVYEDIASDLSFMKKHLNLRNWCLTD</sequence>
<dbReference type="EMBL" id="JABWDY010008794">
    <property type="protein sequence ID" value="KAF5201914.1"/>
    <property type="molecule type" value="Genomic_DNA"/>
</dbReference>
<keyword evidence="2" id="KW-1185">Reference proteome</keyword>
<gene>
    <name evidence="1" type="ORF">FRX31_008499</name>
</gene>
<dbReference type="AlphaFoldDB" id="A0A7J6WWV5"/>
<evidence type="ECO:0000313" key="1">
    <source>
        <dbReference type="EMBL" id="KAF5201914.1"/>
    </source>
</evidence>
<proteinExistence type="predicted"/>
<reference evidence="1 2" key="1">
    <citation type="submission" date="2020-06" db="EMBL/GenBank/DDBJ databases">
        <title>Transcriptomic and genomic resources for Thalictrum thalictroides and T. hernandezii: Facilitating candidate gene discovery in an emerging model plant lineage.</title>
        <authorList>
            <person name="Arias T."/>
            <person name="Riano-Pachon D.M."/>
            <person name="Di Stilio V.S."/>
        </authorList>
    </citation>
    <scope>NUCLEOTIDE SEQUENCE [LARGE SCALE GENOMIC DNA]</scope>
    <source>
        <strain evidence="2">cv. WT478/WT964</strain>
        <tissue evidence="1">Leaves</tissue>
    </source>
</reference>
<organism evidence="1 2">
    <name type="scientific">Thalictrum thalictroides</name>
    <name type="common">Rue-anemone</name>
    <name type="synonym">Anemone thalictroides</name>
    <dbReference type="NCBI Taxonomy" id="46969"/>
    <lineage>
        <taxon>Eukaryota</taxon>
        <taxon>Viridiplantae</taxon>
        <taxon>Streptophyta</taxon>
        <taxon>Embryophyta</taxon>
        <taxon>Tracheophyta</taxon>
        <taxon>Spermatophyta</taxon>
        <taxon>Magnoliopsida</taxon>
        <taxon>Ranunculales</taxon>
        <taxon>Ranunculaceae</taxon>
        <taxon>Thalictroideae</taxon>
        <taxon>Thalictrum</taxon>
    </lineage>
</organism>